<name>A0ABX1DLG1_9HYPH</name>
<protein>
    <submittedName>
        <fullName evidence="1">Uncharacterized protein</fullName>
    </submittedName>
</protein>
<proteinExistence type="predicted"/>
<evidence type="ECO:0000313" key="1">
    <source>
        <dbReference type="EMBL" id="NKC02467.1"/>
    </source>
</evidence>
<dbReference type="RefSeq" id="WP_138785309.1">
    <property type="nucleotide sequence ID" value="NZ_JBHEEQ010000005.1"/>
</dbReference>
<dbReference type="EMBL" id="JAAVLN010000001">
    <property type="protein sequence ID" value="NKC02467.1"/>
    <property type="molecule type" value="Genomic_DNA"/>
</dbReference>
<accession>A0ABX1DLG1</accession>
<dbReference type="Proteomes" id="UP000704467">
    <property type="component" value="Unassembled WGS sequence"/>
</dbReference>
<gene>
    <name evidence="1" type="ORF">HED55_00765</name>
</gene>
<reference evidence="1 2" key="1">
    <citation type="submission" date="2020-03" db="EMBL/GenBank/DDBJ databases">
        <title>Whole genome sequencing of clinical and environmental type strains of Ochrobactrum.</title>
        <authorList>
            <person name="Dharne M."/>
        </authorList>
    </citation>
    <scope>NUCLEOTIDE SEQUENCE [LARGE SCALE GENOMIC DNA]</scope>
    <source>
        <strain evidence="1 2">CIP 109452</strain>
    </source>
</reference>
<evidence type="ECO:0000313" key="2">
    <source>
        <dbReference type="Proteomes" id="UP000704467"/>
    </source>
</evidence>
<sequence length="60" mass="6593">MDNRREQGDVRLTTRGEKGDVHIQFETDDGTLRFGVSAQGATNFGVQLIKAAQDAERDNG</sequence>
<comment type="caution">
    <text evidence="1">The sequence shown here is derived from an EMBL/GenBank/DDBJ whole genome shotgun (WGS) entry which is preliminary data.</text>
</comment>
<keyword evidence="2" id="KW-1185">Reference proteome</keyword>
<organism evidence="1 2">
    <name type="scientific">Brucella haematophila</name>
    <dbReference type="NCBI Taxonomy" id="419474"/>
    <lineage>
        <taxon>Bacteria</taxon>
        <taxon>Pseudomonadati</taxon>
        <taxon>Pseudomonadota</taxon>
        <taxon>Alphaproteobacteria</taxon>
        <taxon>Hyphomicrobiales</taxon>
        <taxon>Brucellaceae</taxon>
        <taxon>Brucella/Ochrobactrum group</taxon>
        <taxon>Brucella</taxon>
    </lineage>
</organism>